<organism evidence="2 3">
    <name type="scientific">Anoxynatronum buryatiense</name>
    <dbReference type="NCBI Taxonomy" id="489973"/>
    <lineage>
        <taxon>Bacteria</taxon>
        <taxon>Bacillati</taxon>
        <taxon>Bacillota</taxon>
        <taxon>Clostridia</taxon>
        <taxon>Eubacteriales</taxon>
        <taxon>Clostridiaceae</taxon>
        <taxon>Anoxynatronum</taxon>
    </lineage>
</organism>
<reference evidence="2" key="1">
    <citation type="submission" date="2017-05" db="EMBL/GenBank/DDBJ databases">
        <authorList>
            <person name="Varghese N."/>
            <person name="Submissions S."/>
        </authorList>
    </citation>
    <scope>NUCLEOTIDE SEQUENCE</scope>
    <source>
        <strain evidence="2">Su22</strain>
    </source>
</reference>
<dbReference type="Proteomes" id="UP001158066">
    <property type="component" value="Unassembled WGS sequence"/>
</dbReference>
<keyword evidence="1" id="KW-1133">Transmembrane helix</keyword>
<protein>
    <recommendedName>
        <fullName evidence="4">FeoB-associated Cys-rich membrane protein</fullName>
    </recommendedName>
</protein>
<name>A0AA46AHJ5_9CLOT</name>
<dbReference type="AlphaFoldDB" id="A0AA46AHJ5"/>
<feature type="transmembrane region" description="Helical" evidence="1">
    <location>
        <begin position="6"/>
        <end position="24"/>
    </location>
</feature>
<accession>A0AA46AHJ5</accession>
<keyword evidence="1" id="KW-0472">Membrane</keyword>
<keyword evidence="3" id="KW-1185">Reference proteome</keyword>
<evidence type="ECO:0008006" key="4">
    <source>
        <dbReference type="Google" id="ProtNLM"/>
    </source>
</evidence>
<gene>
    <name evidence="2" type="ORF">SAMN06296020_101363</name>
</gene>
<sequence length="58" mass="6409">MDWMATFKILALIILLMVFAITYLKVKSKTVRIDIPHTCGGCEGDCQCHGSSCQCGRT</sequence>
<evidence type="ECO:0000256" key="1">
    <source>
        <dbReference type="SAM" id="Phobius"/>
    </source>
</evidence>
<dbReference type="EMBL" id="FXUF01000001">
    <property type="protein sequence ID" value="SMP40334.1"/>
    <property type="molecule type" value="Genomic_DNA"/>
</dbReference>
<evidence type="ECO:0000313" key="3">
    <source>
        <dbReference type="Proteomes" id="UP001158066"/>
    </source>
</evidence>
<keyword evidence="1" id="KW-0812">Transmembrane</keyword>
<evidence type="ECO:0000313" key="2">
    <source>
        <dbReference type="EMBL" id="SMP40334.1"/>
    </source>
</evidence>
<comment type="caution">
    <text evidence="2">The sequence shown here is derived from an EMBL/GenBank/DDBJ whole genome shotgun (WGS) entry which is preliminary data.</text>
</comment>
<proteinExistence type="predicted"/>